<sequence>MGNRVCSCSIKIGVAAAVIIIPLVYRKMSMWSDNCVCSMRPNKCVRGICGRCKRSCNECLCAHLGSCSCPPNAAPLPTCVFYSRSNKMLYKNIWPEFTDTSDTHEHMRPENENIMGARWTYSAMEWTEVDFQVSTQIQRIGEENRRYLDEVLLKHATEWGPGESASGESASVEENDLTAEEHANSKYFDEVLVRHKEWGDFFSKFEDLEVGEKIAEGGQAEIFTATSKSHKLTNLVAKVFKQGQSLKVLEQQWPPGMLSIVASRYAWPFKNLLGGAFLRDSNRFVFVMKRRWGDLRRLIDMRIETRLQNKQHGPPFNDYGIVHSYLWSIAINLKEMHDAGVLHRDLKASNTLLSSEVNGFLEVNDFECSVGVLGTRFYRAPEILMQIQSRLPSEKVVFTKEADIYNFGMLCYEIITGCLPFENMSRTDYSIVIRGERPRLPDDIDPLLRELVLDCWKGDPQNRPSATEVLDRIAQMGVPV</sequence>
<dbReference type="PROSITE" id="PS50011">
    <property type="entry name" value="PROTEIN_KINASE_DOM"/>
    <property type="match status" value="1"/>
</dbReference>
<keyword evidence="2" id="KW-0547">Nucleotide-binding</keyword>
<keyword evidence="1" id="KW-0808">Transferase</keyword>
<dbReference type="EMBL" id="CM026422">
    <property type="protein sequence ID" value="KAG0586129.1"/>
    <property type="molecule type" value="Genomic_DNA"/>
</dbReference>
<dbReference type="SMART" id="SM00220">
    <property type="entry name" value="S_TKc"/>
    <property type="match status" value="1"/>
</dbReference>
<evidence type="ECO:0000259" key="5">
    <source>
        <dbReference type="PROSITE" id="PS50011"/>
    </source>
</evidence>
<keyword evidence="3" id="KW-0418">Kinase</keyword>
<evidence type="ECO:0000256" key="2">
    <source>
        <dbReference type="ARBA" id="ARBA00022741"/>
    </source>
</evidence>
<dbReference type="GO" id="GO:0004674">
    <property type="term" value="F:protein serine/threonine kinase activity"/>
    <property type="evidence" value="ECO:0007669"/>
    <property type="project" value="TreeGrafter"/>
</dbReference>
<evidence type="ECO:0000256" key="4">
    <source>
        <dbReference type="ARBA" id="ARBA00022840"/>
    </source>
</evidence>
<dbReference type="PANTHER" id="PTHR44329">
    <property type="entry name" value="SERINE/THREONINE-PROTEIN KINASE TNNI3K-RELATED"/>
    <property type="match status" value="1"/>
</dbReference>
<evidence type="ECO:0000256" key="1">
    <source>
        <dbReference type="ARBA" id="ARBA00022679"/>
    </source>
</evidence>
<dbReference type="InterPro" id="IPR051681">
    <property type="entry name" value="Ser/Thr_Kinases-Pseudokinases"/>
</dbReference>
<dbReference type="GO" id="GO:0005524">
    <property type="term" value="F:ATP binding"/>
    <property type="evidence" value="ECO:0007669"/>
    <property type="project" value="UniProtKB-KW"/>
</dbReference>
<dbReference type="EMBL" id="CM026422">
    <property type="protein sequence ID" value="KAG0586130.1"/>
    <property type="molecule type" value="Genomic_DNA"/>
</dbReference>
<dbReference type="Pfam" id="PF00069">
    <property type="entry name" value="Pkinase"/>
    <property type="match status" value="1"/>
</dbReference>
<dbReference type="Gene3D" id="1.10.510.10">
    <property type="entry name" value="Transferase(Phosphotransferase) domain 1"/>
    <property type="match status" value="1"/>
</dbReference>
<keyword evidence="4" id="KW-0067">ATP-binding</keyword>
<keyword evidence="7" id="KW-1185">Reference proteome</keyword>
<dbReference type="Proteomes" id="UP000822688">
    <property type="component" value="Chromosome 2"/>
</dbReference>
<comment type="caution">
    <text evidence="6">The sequence shown here is derived from an EMBL/GenBank/DDBJ whole genome shotgun (WGS) entry which is preliminary data.</text>
</comment>
<evidence type="ECO:0000313" key="7">
    <source>
        <dbReference type="Proteomes" id="UP000822688"/>
    </source>
</evidence>
<dbReference type="PANTHER" id="PTHR44329:SF288">
    <property type="entry name" value="MITOGEN-ACTIVATED PROTEIN KINASE KINASE KINASE 20"/>
    <property type="match status" value="1"/>
</dbReference>
<protein>
    <recommendedName>
        <fullName evidence="5">Protein kinase domain-containing protein</fullName>
    </recommendedName>
</protein>
<organism evidence="6 7">
    <name type="scientific">Ceratodon purpureus</name>
    <name type="common">Fire moss</name>
    <name type="synonym">Dicranum purpureum</name>
    <dbReference type="NCBI Taxonomy" id="3225"/>
    <lineage>
        <taxon>Eukaryota</taxon>
        <taxon>Viridiplantae</taxon>
        <taxon>Streptophyta</taxon>
        <taxon>Embryophyta</taxon>
        <taxon>Bryophyta</taxon>
        <taxon>Bryophytina</taxon>
        <taxon>Bryopsida</taxon>
        <taxon>Dicranidae</taxon>
        <taxon>Pseudoditrichales</taxon>
        <taxon>Ditrichaceae</taxon>
        <taxon>Ceratodon</taxon>
    </lineage>
</organism>
<dbReference type="PROSITE" id="PS00108">
    <property type="entry name" value="PROTEIN_KINASE_ST"/>
    <property type="match status" value="1"/>
</dbReference>
<name>A0A8T0IQW3_CERPU</name>
<accession>A0A8T0IQW3</accession>
<dbReference type="InterPro" id="IPR008271">
    <property type="entry name" value="Ser/Thr_kinase_AS"/>
</dbReference>
<gene>
    <name evidence="6" type="ORF">KC19_2G066600</name>
</gene>
<dbReference type="InterPro" id="IPR000719">
    <property type="entry name" value="Prot_kinase_dom"/>
</dbReference>
<dbReference type="SUPFAM" id="SSF56112">
    <property type="entry name" value="Protein kinase-like (PK-like)"/>
    <property type="match status" value="1"/>
</dbReference>
<dbReference type="InterPro" id="IPR011009">
    <property type="entry name" value="Kinase-like_dom_sf"/>
</dbReference>
<evidence type="ECO:0000313" key="6">
    <source>
        <dbReference type="EMBL" id="KAG0586130.1"/>
    </source>
</evidence>
<evidence type="ECO:0000256" key="3">
    <source>
        <dbReference type="ARBA" id="ARBA00022777"/>
    </source>
</evidence>
<proteinExistence type="predicted"/>
<feature type="domain" description="Protein kinase" evidence="5">
    <location>
        <begin position="208"/>
        <end position="480"/>
    </location>
</feature>
<dbReference type="AlphaFoldDB" id="A0A8T0IQW3"/>
<reference evidence="6" key="1">
    <citation type="submission" date="2020-06" db="EMBL/GenBank/DDBJ databases">
        <title>WGS assembly of Ceratodon purpureus strain R40.</title>
        <authorList>
            <person name="Carey S.B."/>
            <person name="Jenkins J."/>
            <person name="Shu S."/>
            <person name="Lovell J.T."/>
            <person name="Sreedasyam A."/>
            <person name="Maumus F."/>
            <person name="Tiley G.P."/>
            <person name="Fernandez-Pozo N."/>
            <person name="Barry K."/>
            <person name="Chen C."/>
            <person name="Wang M."/>
            <person name="Lipzen A."/>
            <person name="Daum C."/>
            <person name="Saski C.A."/>
            <person name="Payton A.C."/>
            <person name="Mcbreen J.C."/>
            <person name="Conrad R.E."/>
            <person name="Kollar L.M."/>
            <person name="Olsson S."/>
            <person name="Huttunen S."/>
            <person name="Landis J.B."/>
            <person name="Wickett N.J."/>
            <person name="Johnson M.G."/>
            <person name="Rensing S.A."/>
            <person name="Grimwood J."/>
            <person name="Schmutz J."/>
            <person name="Mcdaniel S.F."/>
        </authorList>
    </citation>
    <scope>NUCLEOTIDE SEQUENCE</scope>
    <source>
        <strain evidence="6">R40</strain>
    </source>
</reference>